<keyword evidence="7" id="KW-1185">Reference proteome</keyword>
<dbReference type="Pfam" id="PF00005">
    <property type="entry name" value="ABC_tran"/>
    <property type="match status" value="2"/>
</dbReference>
<evidence type="ECO:0000313" key="7">
    <source>
        <dbReference type="Proteomes" id="UP000612808"/>
    </source>
</evidence>
<dbReference type="PROSITE" id="PS00211">
    <property type="entry name" value="ABC_TRANSPORTER_1"/>
    <property type="match status" value="1"/>
</dbReference>
<keyword evidence="3" id="KW-0547">Nucleotide-binding</keyword>
<dbReference type="RefSeq" id="WP_203655173.1">
    <property type="nucleotide sequence ID" value="NZ_BAAAZM010000002.1"/>
</dbReference>
<gene>
    <name evidence="6" type="ORF">Aru02nite_09570</name>
</gene>
<keyword evidence="1" id="KW-0813">Transport</keyword>
<name>A0A8J3J808_9ACTN</name>
<keyword evidence="2" id="KW-0677">Repeat</keyword>
<accession>A0A8J3J808</accession>
<dbReference type="GO" id="GO:0005524">
    <property type="term" value="F:ATP binding"/>
    <property type="evidence" value="ECO:0007669"/>
    <property type="project" value="UniProtKB-KW"/>
</dbReference>
<dbReference type="InterPro" id="IPR027417">
    <property type="entry name" value="P-loop_NTPase"/>
</dbReference>
<evidence type="ECO:0000256" key="4">
    <source>
        <dbReference type="ARBA" id="ARBA00022840"/>
    </source>
</evidence>
<dbReference type="AlphaFoldDB" id="A0A8J3J808"/>
<dbReference type="InterPro" id="IPR050107">
    <property type="entry name" value="ABC_carbohydrate_import_ATPase"/>
</dbReference>
<dbReference type="CDD" id="cd03216">
    <property type="entry name" value="ABC_Carb_Monos_I"/>
    <property type="match status" value="1"/>
</dbReference>
<evidence type="ECO:0000313" key="6">
    <source>
        <dbReference type="EMBL" id="GID10068.1"/>
    </source>
</evidence>
<dbReference type="SUPFAM" id="SSF52540">
    <property type="entry name" value="P-loop containing nucleoside triphosphate hydrolases"/>
    <property type="match status" value="2"/>
</dbReference>
<dbReference type="SMART" id="SM00382">
    <property type="entry name" value="AAA"/>
    <property type="match status" value="2"/>
</dbReference>
<dbReference type="PANTHER" id="PTHR43790:SF9">
    <property type="entry name" value="GALACTOFURANOSE TRANSPORTER ATP-BINDING PROTEIN YTFR"/>
    <property type="match status" value="1"/>
</dbReference>
<feature type="domain" description="ABC transporter" evidence="5">
    <location>
        <begin position="269"/>
        <end position="512"/>
    </location>
</feature>
<protein>
    <submittedName>
        <fullName evidence="6">Sugar ABC transporter ATP-binding protein</fullName>
    </submittedName>
</protein>
<evidence type="ECO:0000256" key="2">
    <source>
        <dbReference type="ARBA" id="ARBA00022737"/>
    </source>
</evidence>
<dbReference type="InterPro" id="IPR003593">
    <property type="entry name" value="AAA+_ATPase"/>
</dbReference>
<sequence>MRTRGFPPPDTDPAGAGALLSVDGLVKQFPGVRALDGVTLSVRPGEVHCLLGQNGAGKSTLIKVLSGAHTPDAGMIRWRGRPVAFPTPLAALRAGLATIYQELDLVDGLTVAENVFLGHERSRFGFSLRTKGNAEAAALLRRLGHPDIAPGRPLGTLPAAGRQIVSMARALSYDARLIVMDEPSAVLDAGEVDTLFRVVRQLTADGVAVVYISHRLDEIRQIGDRVTVLKDGRTVAAGLPARTTTTAELVRLMTGRTVEYAFGERAGPARRRELLRVNGLGRAGEFADVSFTVHSGEIVGLAGLVGSGRTEIVETVYGARRPTTGTVTVDGRRLRPGSVRAAVRAGLGLCPEERKSQGLFGEDPVYRNVSVASLARYATAGFVAPARELAAAARALTDLDVRPGDPRRPVRTLSGGNQQKVVLARWLVRGCRLLVLDEPTRGVDVGARTELYRLIRRLAADGVGVLLVSSEIPEVLGLADRVLVVADGRVVHEAPAADLTEADVLDLVLAERDTSGWQRANQGHSAVVPHDRSEEPT</sequence>
<dbReference type="GO" id="GO:0016887">
    <property type="term" value="F:ATP hydrolysis activity"/>
    <property type="evidence" value="ECO:0007669"/>
    <property type="project" value="InterPro"/>
</dbReference>
<feature type="domain" description="ABC transporter" evidence="5">
    <location>
        <begin position="20"/>
        <end position="256"/>
    </location>
</feature>
<proteinExistence type="predicted"/>
<dbReference type="PROSITE" id="PS50893">
    <property type="entry name" value="ABC_TRANSPORTER_2"/>
    <property type="match status" value="2"/>
</dbReference>
<dbReference type="InterPro" id="IPR003439">
    <property type="entry name" value="ABC_transporter-like_ATP-bd"/>
</dbReference>
<reference evidence="6" key="1">
    <citation type="submission" date="2021-01" db="EMBL/GenBank/DDBJ databases">
        <title>Whole genome shotgun sequence of Actinocatenispora rupis NBRC 107355.</title>
        <authorList>
            <person name="Komaki H."/>
            <person name="Tamura T."/>
        </authorList>
    </citation>
    <scope>NUCLEOTIDE SEQUENCE</scope>
    <source>
        <strain evidence="6">NBRC 107355</strain>
    </source>
</reference>
<comment type="caution">
    <text evidence="6">The sequence shown here is derived from an EMBL/GenBank/DDBJ whole genome shotgun (WGS) entry which is preliminary data.</text>
</comment>
<dbReference type="Proteomes" id="UP000612808">
    <property type="component" value="Unassembled WGS sequence"/>
</dbReference>
<evidence type="ECO:0000259" key="5">
    <source>
        <dbReference type="PROSITE" id="PS50893"/>
    </source>
</evidence>
<dbReference type="Gene3D" id="3.40.50.300">
    <property type="entry name" value="P-loop containing nucleotide triphosphate hydrolases"/>
    <property type="match status" value="2"/>
</dbReference>
<evidence type="ECO:0000256" key="1">
    <source>
        <dbReference type="ARBA" id="ARBA00022448"/>
    </source>
</evidence>
<evidence type="ECO:0000256" key="3">
    <source>
        <dbReference type="ARBA" id="ARBA00022741"/>
    </source>
</evidence>
<keyword evidence="4 6" id="KW-0067">ATP-binding</keyword>
<dbReference type="CDD" id="cd03215">
    <property type="entry name" value="ABC_Carb_Monos_II"/>
    <property type="match status" value="1"/>
</dbReference>
<dbReference type="EMBL" id="BOMB01000004">
    <property type="protein sequence ID" value="GID10068.1"/>
    <property type="molecule type" value="Genomic_DNA"/>
</dbReference>
<dbReference type="PANTHER" id="PTHR43790">
    <property type="entry name" value="CARBOHYDRATE TRANSPORT ATP-BINDING PROTEIN MG119-RELATED"/>
    <property type="match status" value="1"/>
</dbReference>
<dbReference type="InterPro" id="IPR017871">
    <property type="entry name" value="ABC_transporter-like_CS"/>
</dbReference>
<organism evidence="6 7">
    <name type="scientific">Actinocatenispora rupis</name>
    <dbReference type="NCBI Taxonomy" id="519421"/>
    <lineage>
        <taxon>Bacteria</taxon>
        <taxon>Bacillati</taxon>
        <taxon>Actinomycetota</taxon>
        <taxon>Actinomycetes</taxon>
        <taxon>Micromonosporales</taxon>
        <taxon>Micromonosporaceae</taxon>
        <taxon>Actinocatenispora</taxon>
    </lineage>
</organism>